<dbReference type="Pfam" id="PF07729">
    <property type="entry name" value="FCD"/>
    <property type="match status" value="1"/>
</dbReference>
<reference evidence="5 6" key="1">
    <citation type="submission" date="2015-08" db="EMBL/GenBank/DDBJ databases">
        <authorList>
            <person name="Babu N.S."/>
            <person name="Beckwith C.J."/>
            <person name="Beseler K.G."/>
            <person name="Brison A."/>
            <person name="Carone J.V."/>
            <person name="Caskin T.P."/>
            <person name="Diamond M."/>
            <person name="Durham M.E."/>
            <person name="Foxe J.M."/>
            <person name="Go M."/>
            <person name="Henderson B.A."/>
            <person name="Jones I.B."/>
            <person name="McGettigan J.A."/>
            <person name="Micheletti S.J."/>
            <person name="Nasrallah M.E."/>
            <person name="Ortiz D."/>
            <person name="Piller C.R."/>
            <person name="Privatt S.R."/>
            <person name="Schneider S.L."/>
            <person name="Sharp S."/>
            <person name="Smith T.C."/>
            <person name="Stanton J.D."/>
            <person name="Ullery H.E."/>
            <person name="Wilson R.J."/>
            <person name="Serrano M.G."/>
            <person name="Buck G."/>
            <person name="Lee V."/>
            <person name="Wang Y."/>
            <person name="Carvalho R."/>
            <person name="Voegtly L."/>
            <person name="Shi R."/>
            <person name="Duckworth R."/>
            <person name="Johnson A."/>
            <person name="Loviza R."/>
            <person name="Walstead R."/>
            <person name="Shah Z."/>
            <person name="Kiflezghi M."/>
            <person name="Wade K."/>
            <person name="Ball S.L."/>
            <person name="Bradley K.W."/>
            <person name="Asai D.J."/>
            <person name="Bowman C.A."/>
            <person name="Russell D.A."/>
            <person name="Pope W.H."/>
            <person name="Jacobs-Sera D."/>
            <person name="Hendrix R.W."/>
            <person name="Hatfull G.F."/>
        </authorList>
    </citation>
    <scope>NUCLEOTIDE SEQUENCE [LARGE SCALE GENOMIC DNA]</scope>
    <source>
        <strain evidence="5 6">DSM 27648</strain>
    </source>
</reference>
<dbReference type="STRING" id="1391654.AKJ09_07539"/>
<dbReference type="PRINTS" id="PR00035">
    <property type="entry name" value="HTHGNTR"/>
</dbReference>
<evidence type="ECO:0000313" key="6">
    <source>
        <dbReference type="Proteomes" id="UP000064967"/>
    </source>
</evidence>
<evidence type="ECO:0000256" key="3">
    <source>
        <dbReference type="ARBA" id="ARBA00023163"/>
    </source>
</evidence>
<keyword evidence="6" id="KW-1185">Reference proteome</keyword>
<accession>A0A0K1Q4W4</accession>
<dbReference type="AlphaFoldDB" id="A0A0K1Q4W4"/>
<dbReference type="PROSITE" id="PS50949">
    <property type="entry name" value="HTH_GNTR"/>
    <property type="match status" value="1"/>
</dbReference>
<dbReference type="CDD" id="cd07377">
    <property type="entry name" value="WHTH_GntR"/>
    <property type="match status" value="1"/>
</dbReference>
<dbReference type="Proteomes" id="UP000064967">
    <property type="component" value="Chromosome"/>
</dbReference>
<proteinExistence type="predicted"/>
<keyword evidence="3" id="KW-0804">Transcription</keyword>
<dbReference type="Pfam" id="PF00392">
    <property type="entry name" value="GntR"/>
    <property type="match status" value="1"/>
</dbReference>
<organism evidence="5 6">
    <name type="scientific">Labilithrix luteola</name>
    <dbReference type="NCBI Taxonomy" id="1391654"/>
    <lineage>
        <taxon>Bacteria</taxon>
        <taxon>Pseudomonadati</taxon>
        <taxon>Myxococcota</taxon>
        <taxon>Polyangia</taxon>
        <taxon>Polyangiales</taxon>
        <taxon>Labilitrichaceae</taxon>
        <taxon>Labilithrix</taxon>
    </lineage>
</organism>
<keyword evidence="2" id="KW-0238">DNA-binding</keyword>
<dbReference type="GO" id="GO:0003700">
    <property type="term" value="F:DNA-binding transcription factor activity"/>
    <property type="evidence" value="ECO:0007669"/>
    <property type="project" value="InterPro"/>
</dbReference>
<evidence type="ECO:0000256" key="2">
    <source>
        <dbReference type="ARBA" id="ARBA00023125"/>
    </source>
</evidence>
<dbReference type="SMART" id="SM00895">
    <property type="entry name" value="FCD"/>
    <property type="match status" value="1"/>
</dbReference>
<dbReference type="SUPFAM" id="SSF46785">
    <property type="entry name" value="Winged helix' DNA-binding domain"/>
    <property type="match status" value="1"/>
</dbReference>
<dbReference type="InterPro" id="IPR036390">
    <property type="entry name" value="WH_DNA-bd_sf"/>
</dbReference>
<dbReference type="SUPFAM" id="SSF48008">
    <property type="entry name" value="GntR ligand-binding domain-like"/>
    <property type="match status" value="1"/>
</dbReference>
<dbReference type="InterPro" id="IPR011711">
    <property type="entry name" value="GntR_C"/>
</dbReference>
<dbReference type="PANTHER" id="PTHR43537">
    <property type="entry name" value="TRANSCRIPTIONAL REGULATOR, GNTR FAMILY"/>
    <property type="match status" value="1"/>
</dbReference>
<dbReference type="EMBL" id="CP012333">
    <property type="protein sequence ID" value="AKV00876.1"/>
    <property type="molecule type" value="Genomic_DNA"/>
</dbReference>
<dbReference type="Gene3D" id="1.20.120.530">
    <property type="entry name" value="GntR ligand-binding domain-like"/>
    <property type="match status" value="1"/>
</dbReference>
<name>A0A0K1Q4W4_9BACT</name>
<evidence type="ECO:0000256" key="1">
    <source>
        <dbReference type="ARBA" id="ARBA00023015"/>
    </source>
</evidence>
<dbReference type="InterPro" id="IPR000524">
    <property type="entry name" value="Tscrpt_reg_HTH_GntR"/>
</dbReference>
<dbReference type="GO" id="GO:0003677">
    <property type="term" value="F:DNA binding"/>
    <property type="evidence" value="ECO:0007669"/>
    <property type="project" value="UniProtKB-KW"/>
</dbReference>
<dbReference type="KEGG" id="llu:AKJ09_07539"/>
<dbReference type="InterPro" id="IPR036388">
    <property type="entry name" value="WH-like_DNA-bd_sf"/>
</dbReference>
<dbReference type="PANTHER" id="PTHR43537:SF49">
    <property type="entry name" value="TRANSCRIPTIONAL REGULATORY PROTEIN"/>
    <property type="match status" value="1"/>
</dbReference>
<dbReference type="Gene3D" id="1.10.10.10">
    <property type="entry name" value="Winged helix-like DNA-binding domain superfamily/Winged helix DNA-binding domain"/>
    <property type="match status" value="1"/>
</dbReference>
<feature type="domain" description="HTH gntR-type" evidence="4">
    <location>
        <begin position="6"/>
        <end position="73"/>
    </location>
</feature>
<protein>
    <submittedName>
        <fullName evidence="5">Transcriptional regulator, GntR family</fullName>
    </submittedName>
</protein>
<dbReference type="SMART" id="SM00345">
    <property type="entry name" value="HTH_GNTR"/>
    <property type="match status" value="1"/>
</dbReference>
<dbReference type="InterPro" id="IPR008920">
    <property type="entry name" value="TF_FadR/GntR_C"/>
</dbReference>
<sequence>MRIVRTTVAEATAKALREMIVAGDLRAGDALRQEELAAKLGVSRTPLREAIARLDSEGLVVNDPHKGAVVYRPTLEEALEGFEIQSALEPLAGGLAAQHRTDADLVEIRALLRRLDDAEVADEWSNDNAKFHLRIYRMARRPRLFDLIAKQYERSNVFVRMLAMDVEGKDLVRSAREHTAMVKALEKKDAAKMEQLLRDHVNGTMEFVRNQYEQRARSAERSSTTRGR</sequence>
<evidence type="ECO:0000259" key="4">
    <source>
        <dbReference type="PROSITE" id="PS50949"/>
    </source>
</evidence>
<gene>
    <name evidence="5" type="ORF">AKJ09_07539</name>
</gene>
<keyword evidence="1" id="KW-0805">Transcription regulation</keyword>
<evidence type="ECO:0000313" key="5">
    <source>
        <dbReference type="EMBL" id="AKV00876.1"/>
    </source>
</evidence>